<gene>
    <name evidence="1" type="ORF">ECPE_LOCUS6581</name>
</gene>
<accession>A0A183AHZ6</accession>
<name>A0A183AHZ6_9TREM</name>
<dbReference type="EMBL" id="UZAN01043594">
    <property type="protein sequence ID" value="VDP78737.1"/>
    <property type="molecule type" value="Genomic_DNA"/>
</dbReference>
<organism evidence="3">
    <name type="scientific">Echinostoma caproni</name>
    <dbReference type="NCBI Taxonomy" id="27848"/>
    <lineage>
        <taxon>Eukaryota</taxon>
        <taxon>Metazoa</taxon>
        <taxon>Spiralia</taxon>
        <taxon>Lophotrochozoa</taxon>
        <taxon>Platyhelminthes</taxon>
        <taxon>Trematoda</taxon>
        <taxon>Digenea</taxon>
        <taxon>Plagiorchiida</taxon>
        <taxon>Echinostomata</taxon>
        <taxon>Echinostomatoidea</taxon>
        <taxon>Echinostomatidae</taxon>
        <taxon>Echinostoma</taxon>
    </lineage>
</organism>
<proteinExistence type="predicted"/>
<dbReference type="AlphaFoldDB" id="A0A183AHZ6"/>
<dbReference type="Proteomes" id="UP000272942">
    <property type="component" value="Unassembled WGS sequence"/>
</dbReference>
<sequence length="149" mass="16248">MYSSVLQPLDNNPTTFVVVWNFDAFVPTRKLNSDLLDVVLYTDPELGNVIVYVPVYPLCSLADVNMIADNSPRISGHAVLPLAPTSECCAQSQHVVLVDCHFGLSNSSISMADGVRSRLSPGKSGQTNVKFMLTLKVSPFGVSFPRKPY</sequence>
<evidence type="ECO:0000313" key="1">
    <source>
        <dbReference type="EMBL" id="VDP78737.1"/>
    </source>
</evidence>
<keyword evidence="2" id="KW-1185">Reference proteome</keyword>
<reference evidence="3" key="1">
    <citation type="submission" date="2016-06" db="UniProtKB">
        <authorList>
            <consortium name="WormBaseParasite"/>
        </authorList>
    </citation>
    <scope>IDENTIFICATION</scope>
</reference>
<evidence type="ECO:0000313" key="3">
    <source>
        <dbReference type="WBParaSite" id="ECPE_0000659401-mRNA-1"/>
    </source>
</evidence>
<dbReference type="OrthoDB" id="6270252at2759"/>
<dbReference type="WBParaSite" id="ECPE_0000659401-mRNA-1">
    <property type="protein sequence ID" value="ECPE_0000659401-mRNA-1"/>
    <property type="gene ID" value="ECPE_0000659401"/>
</dbReference>
<reference evidence="1 2" key="2">
    <citation type="submission" date="2018-11" db="EMBL/GenBank/DDBJ databases">
        <authorList>
            <consortium name="Pathogen Informatics"/>
        </authorList>
    </citation>
    <scope>NUCLEOTIDE SEQUENCE [LARGE SCALE GENOMIC DNA]</scope>
    <source>
        <strain evidence="1 2">Egypt</strain>
    </source>
</reference>
<protein>
    <submittedName>
        <fullName evidence="3">Endo/exonuclease/phosphatase domain-containing protein</fullName>
    </submittedName>
</protein>
<evidence type="ECO:0000313" key="2">
    <source>
        <dbReference type="Proteomes" id="UP000272942"/>
    </source>
</evidence>